<dbReference type="Proteomes" id="UP000053617">
    <property type="component" value="Unassembled WGS sequence"/>
</dbReference>
<sequence>MSSNSFRRSPRIGIPWPKPFIQEPVDDLESEPKKTTTSWYGLGIFALSIAGLATQAVVALRLPWARIIALLWAAAAAHIAIWRPRTASILLFIDFIGIAAAELSLIASEFSENLHSQSAILSVSSAILAAVALIAVVNMPLRDPSWSREEISRLFSTPTNKLRSPEDRMTLLQWMTVSWLSPLIRIGNERQLHDEDVWLLAYEFQHRHLHDRFRELKGTVVRRLIVANWIDLAILTMLAILELAANYSAPVILQQLLQAMETIQFDKQPAITFAVLILLTRLIAAQSAVFSLWFGRRCYERSRGEMITMLYEKTLNRKILGGLPQEANQKANHPEQDSCASSRTGEADALLEAEQALQGQTNSTDNLTKRAQKLMHMATSFFGSKKKSDAEKKPPAAMGKILNLMRNDVYEVAQRFWEFQTLINKPLGLILSIVLIWRMLGWSCLIGVAVVIIAQIVNYILARVLIRWEKERRKATDTKLQKISSYIEAIRHLRWYGWQFAWLDGVMSARQKELNLKVVTFLWNSAIKFVNSIASGMLPVATFYAFTVLAGHQLRIDIAFPALQLFALLQSNFRELPNLITVLLNASVAVDRISDFMAEPDKIEESEIHASPDDRVELRNATFSWPGLSETTLHHLNLTFSRGLTVVYGPVAAGKTALLQALLGELDLCDGQLLKPQAPIAYCGQTPWLQSMSIRDNILFNSPYEHGRYKKTLDACALLPDLANFKHGDLSNIGENGIGLSGGQKSRVALARAVYSRAQILVLDDPLSALDQQTAEWIVTKCLCGNLLEGRTVVLATHRIDVCQHVASQLIEMTHGTVILHRNDENLNNPDPMNTGEANQEDASQEYETDIDESVAVPDKFIEDEHRAHGGVRFLVYWEYVKAGTLKGWCMVVLTAALCRATYVGESWFLKEWGEAYNRTKRQILTLQKFDVDLHLLQSPIPGLFDRFPDPSVNVKPWLLGFWVIVACETLGLILSDMSMLVVTYWAARRMFRDIMERISNTTFRFYDVTPMGRLLNRLTSDTGTIDGNIADQLLTVIWYGVAWISSIIVIASVTPLFLAFAIALTLAFWIIFLRFLPASQSLRRLEMVSLSPLMSNFGALVNGLMTVRAFRAQAAFQESNIRDTDAFQKMDHFYWSLQAWLMYRFDTLSGVSTFLLTLLAIFSNLSAGLTGFVLIAASKFVQSTHSICKGYGQLQLNFVSVERVVELVHLEQEPVGSIQPPAAWPTYGGDVVFENVTIRYQPHLAPALADVSVRFPGGSTNAITGRTGSGKSTMALALLATITPESGRILIDGIDIAQVDKQALRTRITFLAQEPVLFPGSLRHNLDPLEEHSDSACESVLSRVCGKYGWTLKTHIDNGGRNLSQGQRQLVGLARAILRRSSVVIMDEATASIDIDSSLEIQRVLREELQESTIITIAHRAAAVENADFCVNLSAGRVVSQGKPGEIGAYND</sequence>
<gene>
    <name evidence="13" type="ORF">Z518_07114</name>
</gene>
<feature type="transmembrane region" description="Helical" evidence="10">
    <location>
        <begin position="1155"/>
        <end position="1178"/>
    </location>
</feature>
<dbReference type="SMART" id="SM00382">
    <property type="entry name" value="AAA"/>
    <property type="match status" value="2"/>
</dbReference>
<evidence type="ECO:0000256" key="2">
    <source>
        <dbReference type="ARBA" id="ARBA00022448"/>
    </source>
</evidence>
<dbReference type="InterPro" id="IPR017871">
    <property type="entry name" value="ABC_transporter-like_CS"/>
</dbReference>
<dbReference type="PROSITE" id="PS50929">
    <property type="entry name" value="ABC_TM1F"/>
    <property type="match status" value="2"/>
</dbReference>
<evidence type="ECO:0000259" key="11">
    <source>
        <dbReference type="PROSITE" id="PS50893"/>
    </source>
</evidence>
<evidence type="ECO:0000256" key="4">
    <source>
        <dbReference type="ARBA" id="ARBA00022737"/>
    </source>
</evidence>
<evidence type="ECO:0000256" key="10">
    <source>
        <dbReference type="SAM" id="Phobius"/>
    </source>
</evidence>
<dbReference type="EMBL" id="KN847479">
    <property type="protein sequence ID" value="KIX03561.1"/>
    <property type="molecule type" value="Genomic_DNA"/>
</dbReference>
<dbReference type="PROSITE" id="PS50893">
    <property type="entry name" value="ABC_TRANSPORTER_2"/>
    <property type="match status" value="2"/>
</dbReference>
<dbReference type="CDD" id="cd03250">
    <property type="entry name" value="ABCC_MRP_domain1"/>
    <property type="match status" value="1"/>
</dbReference>
<dbReference type="GO" id="GO:0005737">
    <property type="term" value="C:cytoplasm"/>
    <property type="evidence" value="ECO:0007669"/>
    <property type="project" value="UniProtKB-ARBA"/>
</dbReference>
<dbReference type="GO" id="GO:0016020">
    <property type="term" value="C:membrane"/>
    <property type="evidence" value="ECO:0007669"/>
    <property type="project" value="UniProtKB-SubCell"/>
</dbReference>
<comment type="subcellular location">
    <subcellularLocation>
        <location evidence="1">Membrane</location>
        <topology evidence="1">Multi-pass membrane protein</topology>
    </subcellularLocation>
</comment>
<feature type="transmembrane region" description="Helical" evidence="10">
    <location>
        <begin position="422"/>
        <end position="440"/>
    </location>
</feature>
<evidence type="ECO:0000313" key="13">
    <source>
        <dbReference type="EMBL" id="KIX03561.1"/>
    </source>
</evidence>
<dbReference type="Pfam" id="PF00664">
    <property type="entry name" value="ABC_membrane"/>
    <property type="match status" value="2"/>
</dbReference>
<dbReference type="InterPro" id="IPR011527">
    <property type="entry name" value="ABC1_TM_dom"/>
</dbReference>
<dbReference type="CDD" id="cd18596">
    <property type="entry name" value="ABC_6TM_VMR1_D1_like"/>
    <property type="match status" value="1"/>
</dbReference>
<dbReference type="GO" id="GO:0016887">
    <property type="term" value="F:ATP hydrolysis activity"/>
    <property type="evidence" value="ECO:0007669"/>
    <property type="project" value="InterPro"/>
</dbReference>
<evidence type="ECO:0000256" key="7">
    <source>
        <dbReference type="ARBA" id="ARBA00022989"/>
    </source>
</evidence>
<feature type="transmembrane region" description="Helical" evidence="10">
    <location>
        <begin position="446"/>
        <end position="466"/>
    </location>
</feature>
<protein>
    <recommendedName>
        <fullName evidence="15">ABC bile acid transporter</fullName>
    </recommendedName>
</protein>
<dbReference type="STRING" id="1442369.A0A0D2IK21"/>
<feature type="transmembrane region" description="Helical" evidence="10">
    <location>
        <begin position="39"/>
        <end position="58"/>
    </location>
</feature>
<feature type="compositionally biased region" description="Polar residues" evidence="9">
    <location>
        <begin position="826"/>
        <end position="838"/>
    </location>
</feature>
<evidence type="ECO:0000256" key="1">
    <source>
        <dbReference type="ARBA" id="ARBA00004141"/>
    </source>
</evidence>
<reference evidence="13 14" key="1">
    <citation type="submission" date="2015-01" db="EMBL/GenBank/DDBJ databases">
        <title>The Genome Sequence of Rhinocladiella mackenzie CBS 650.93.</title>
        <authorList>
            <consortium name="The Broad Institute Genomics Platform"/>
            <person name="Cuomo C."/>
            <person name="de Hoog S."/>
            <person name="Gorbushina A."/>
            <person name="Stielow B."/>
            <person name="Teixiera M."/>
            <person name="Abouelleil A."/>
            <person name="Chapman S.B."/>
            <person name="Priest M."/>
            <person name="Young S.K."/>
            <person name="Wortman J."/>
            <person name="Nusbaum C."/>
            <person name="Birren B."/>
        </authorList>
    </citation>
    <scope>NUCLEOTIDE SEQUENCE [LARGE SCALE GENOMIC DNA]</scope>
    <source>
        <strain evidence="13 14">CBS 650.93</strain>
    </source>
</reference>
<evidence type="ECO:0000313" key="14">
    <source>
        <dbReference type="Proteomes" id="UP000053617"/>
    </source>
</evidence>
<dbReference type="InterPro" id="IPR050173">
    <property type="entry name" value="ABC_transporter_C-like"/>
</dbReference>
<feature type="region of interest" description="Disordered" evidence="9">
    <location>
        <begin position="824"/>
        <end position="843"/>
    </location>
</feature>
<feature type="transmembrane region" description="Helical" evidence="10">
    <location>
        <begin position="89"/>
        <end position="107"/>
    </location>
</feature>
<evidence type="ECO:0000256" key="5">
    <source>
        <dbReference type="ARBA" id="ARBA00022741"/>
    </source>
</evidence>
<dbReference type="InterPro" id="IPR003439">
    <property type="entry name" value="ABC_transporter-like_ATP-bd"/>
</dbReference>
<dbReference type="GO" id="GO:0140359">
    <property type="term" value="F:ABC-type transporter activity"/>
    <property type="evidence" value="ECO:0007669"/>
    <property type="project" value="InterPro"/>
</dbReference>
<feature type="transmembrane region" description="Helical" evidence="10">
    <location>
        <begin position="119"/>
        <end position="141"/>
    </location>
</feature>
<dbReference type="SUPFAM" id="SSF52540">
    <property type="entry name" value="P-loop containing nucleoside triphosphate hydrolases"/>
    <property type="match status" value="2"/>
</dbReference>
<evidence type="ECO:0000256" key="8">
    <source>
        <dbReference type="ARBA" id="ARBA00023136"/>
    </source>
</evidence>
<feature type="transmembrane region" description="Helical" evidence="10">
    <location>
        <begin position="64"/>
        <end position="82"/>
    </location>
</feature>
<feature type="domain" description="ABC transporter" evidence="11">
    <location>
        <begin position="1232"/>
        <end position="1452"/>
    </location>
</feature>
<keyword evidence="2" id="KW-0813">Transport</keyword>
<evidence type="ECO:0000256" key="9">
    <source>
        <dbReference type="SAM" id="MobiDB-lite"/>
    </source>
</evidence>
<dbReference type="PANTHER" id="PTHR24223:SF415">
    <property type="entry name" value="FI20190P1"/>
    <property type="match status" value="1"/>
</dbReference>
<dbReference type="SUPFAM" id="SSF90123">
    <property type="entry name" value="ABC transporter transmembrane region"/>
    <property type="match status" value="2"/>
</dbReference>
<feature type="domain" description="ABC transmembrane type-1" evidence="12">
    <location>
        <begin position="932"/>
        <end position="1197"/>
    </location>
</feature>
<accession>A0A0D2IK21</accession>
<dbReference type="PROSITE" id="PS00211">
    <property type="entry name" value="ABC_TRANSPORTER_1"/>
    <property type="match status" value="2"/>
</dbReference>
<keyword evidence="14" id="KW-1185">Reference proteome</keyword>
<evidence type="ECO:0000259" key="12">
    <source>
        <dbReference type="PROSITE" id="PS50929"/>
    </source>
</evidence>
<dbReference type="InterPro" id="IPR003593">
    <property type="entry name" value="AAA+_ATPase"/>
</dbReference>
<name>A0A0D2IK21_9EURO</name>
<dbReference type="CDD" id="cd18604">
    <property type="entry name" value="ABC_6TM_VMR1_D2_like"/>
    <property type="match status" value="1"/>
</dbReference>
<dbReference type="PANTHER" id="PTHR24223">
    <property type="entry name" value="ATP-BINDING CASSETTE SUB-FAMILY C"/>
    <property type="match status" value="1"/>
</dbReference>
<feature type="transmembrane region" description="Helical" evidence="10">
    <location>
        <begin position="1034"/>
        <end position="1052"/>
    </location>
</feature>
<dbReference type="Gene3D" id="3.40.50.300">
    <property type="entry name" value="P-loop containing nucleotide triphosphate hydrolases"/>
    <property type="match status" value="2"/>
</dbReference>
<feature type="domain" description="ABC transporter" evidence="11">
    <location>
        <begin position="616"/>
        <end position="840"/>
    </location>
</feature>
<dbReference type="VEuPathDB" id="FungiDB:Z518_07114"/>
<feature type="transmembrane region" description="Helical" evidence="10">
    <location>
        <begin position="521"/>
        <end position="546"/>
    </location>
</feature>
<keyword evidence="8 10" id="KW-0472">Membrane</keyword>
<dbReference type="InterPro" id="IPR036640">
    <property type="entry name" value="ABC1_TM_sf"/>
</dbReference>
<evidence type="ECO:0000256" key="3">
    <source>
        <dbReference type="ARBA" id="ARBA00022692"/>
    </source>
</evidence>
<dbReference type="RefSeq" id="XP_013270697.1">
    <property type="nucleotide sequence ID" value="XM_013415243.1"/>
</dbReference>
<dbReference type="OrthoDB" id="6500128at2759"/>
<organism evidence="13 14">
    <name type="scientific">Rhinocladiella mackenziei CBS 650.93</name>
    <dbReference type="NCBI Taxonomy" id="1442369"/>
    <lineage>
        <taxon>Eukaryota</taxon>
        <taxon>Fungi</taxon>
        <taxon>Dikarya</taxon>
        <taxon>Ascomycota</taxon>
        <taxon>Pezizomycotina</taxon>
        <taxon>Eurotiomycetes</taxon>
        <taxon>Chaetothyriomycetidae</taxon>
        <taxon>Chaetothyriales</taxon>
        <taxon>Herpotrichiellaceae</taxon>
        <taxon>Rhinocladiella</taxon>
    </lineage>
</organism>
<feature type="transmembrane region" description="Helical" evidence="10">
    <location>
        <begin position="269"/>
        <end position="294"/>
    </location>
</feature>
<dbReference type="HOGENOM" id="CLU_000604_27_6_1"/>
<evidence type="ECO:0000256" key="6">
    <source>
        <dbReference type="ARBA" id="ARBA00022840"/>
    </source>
</evidence>
<keyword evidence="6" id="KW-0067">ATP-binding</keyword>
<feature type="transmembrane region" description="Helical" evidence="10">
    <location>
        <begin position="958"/>
        <end position="988"/>
    </location>
</feature>
<dbReference type="GO" id="GO:0005524">
    <property type="term" value="F:ATP binding"/>
    <property type="evidence" value="ECO:0007669"/>
    <property type="project" value="UniProtKB-KW"/>
</dbReference>
<evidence type="ECO:0008006" key="15">
    <source>
        <dbReference type="Google" id="ProtNLM"/>
    </source>
</evidence>
<dbReference type="Pfam" id="PF00005">
    <property type="entry name" value="ABC_tran"/>
    <property type="match status" value="2"/>
</dbReference>
<keyword evidence="5" id="KW-0547">Nucleotide-binding</keyword>
<dbReference type="Gene3D" id="1.20.1560.10">
    <property type="entry name" value="ABC transporter type 1, transmembrane domain"/>
    <property type="match status" value="2"/>
</dbReference>
<keyword evidence="7 10" id="KW-1133">Transmembrane helix</keyword>
<dbReference type="FunFam" id="3.40.50.300:FF:001577">
    <property type="entry name" value="ABC bile acid transporter"/>
    <property type="match status" value="1"/>
</dbReference>
<feature type="domain" description="ABC transmembrane type-1" evidence="12">
    <location>
        <begin position="372"/>
        <end position="585"/>
    </location>
</feature>
<feature type="transmembrane region" description="Helical" evidence="10">
    <location>
        <begin position="224"/>
        <end position="249"/>
    </location>
</feature>
<keyword evidence="4" id="KW-0677">Repeat</keyword>
<proteinExistence type="predicted"/>
<keyword evidence="3 10" id="KW-0812">Transmembrane</keyword>
<dbReference type="GeneID" id="25295185"/>
<dbReference type="FunFam" id="1.20.1560.10:FF:000013">
    <property type="entry name" value="ABC transporter C family member 2"/>
    <property type="match status" value="1"/>
</dbReference>
<feature type="transmembrane region" description="Helical" evidence="10">
    <location>
        <begin position="1058"/>
        <end position="1077"/>
    </location>
</feature>
<dbReference type="CDD" id="cd03244">
    <property type="entry name" value="ABCC_MRP_domain2"/>
    <property type="match status" value="1"/>
</dbReference>
<dbReference type="InterPro" id="IPR027417">
    <property type="entry name" value="P-loop_NTPase"/>
</dbReference>